<evidence type="ECO:0000313" key="3">
    <source>
        <dbReference type="Proteomes" id="UP000321513"/>
    </source>
</evidence>
<keyword evidence="1" id="KW-0732">Signal</keyword>
<evidence type="ECO:0000256" key="1">
    <source>
        <dbReference type="SAM" id="SignalP"/>
    </source>
</evidence>
<dbReference type="OrthoDB" id="7054664at2"/>
<reference evidence="2 3" key="1">
    <citation type="submission" date="2019-07" db="EMBL/GenBank/DDBJ databases">
        <title>Whole genome shotgun sequence of Segetibacter aerophilus NBRC 106135.</title>
        <authorList>
            <person name="Hosoyama A."/>
            <person name="Uohara A."/>
            <person name="Ohji S."/>
            <person name="Ichikawa N."/>
        </authorList>
    </citation>
    <scope>NUCLEOTIDE SEQUENCE [LARGE SCALE GENOMIC DNA]</scope>
    <source>
        <strain evidence="2 3">NBRC 106135</strain>
    </source>
</reference>
<keyword evidence="3" id="KW-1185">Reference proteome</keyword>
<sequence length="211" mass="24003">MRIVLFVLLALACFNAFAQTGDYPDYRSKKELFSRIIEKDIRSDIASFSMAGIDESVGKLPLKTLPITGFGTDYITFAGDNIEVKITAAPFDKAKHKLGFYEEKYLVKIDNKPYFGDYGKVPRTTINNVMVVINKDTVAIPATAFNDLHNPIFSFYDKGVQKTQNKVYLSADGHKIYVYMLKREDGGSYEVTWVIQDKKYVKRVVDFGFLK</sequence>
<protein>
    <submittedName>
        <fullName evidence="2">Uncharacterized protein</fullName>
    </submittedName>
</protein>
<comment type="caution">
    <text evidence="2">The sequence shown here is derived from an EMBL/GenBank/DDBJ whole genome shotgun (WGS) entry which is preliminary data.</text>
</comment>
<feature type="chain" id="PRO_5021979125" evidence="1">
    <location>
        <begin position="19"/>
        <end position="211"/>
    </location>
</feature>
<name>A0A512BA10_9BACT</name>
<feature type="signal peptide" evidence="1">
    <location>
        <begin position="1"/>
        <end position="18"/>
    </location>
</feature>
<dbReference type="AlphaFoldDB" id="A0A512BA10"/>
<organism evidence="2 3">
    <name type="scientific">Segetibacter aerophilus</name>
    <dbReference type="NCBI Taxonomy" id="670293"/>
    <lineage>
        <taxon>Bacteria</taxon>
        <taxon>Pseudomonadati</taxon>
        <taxon>Bacteroidota</taxon>
        <taxon>Chitinophagia</taxon>
        <taxon>Chitinophagales</taxon>
        <taxon>Chitinophagaceae</taxon>
        <taxon>Segetibacter</taxon>
    </lineage>
</organism>
<proteinExistence type="predicted"/>
<accession>A0A512BA10</accession>
<evidence type="ECO:0000313" key="2">
    <source>
        <dbReference type="EMBL" id="GEO08792.1"/>
    </source>
</evidence>
<dbReference type="EMBL" id="BJYT01000004">
    <property type="protein sequence ID" value="GEO08792.1"/>
    <property type="molecule type" value="Genomic_DNA"/>
</dbReference>
<dbReference type="RefSeq" id="WP_147202859.1">
    <property type="nucleotide sequence ID" value="NZ_BJYT01000004.1"/>
</dbReference>
<dbReference type="Proteomes" id="UP000321513">
    <property type="component" value="Unassembled WGS sequence"/>
</dbReference>
<gene>
    <name evidence="2" type="ORF">SAE01_12880</name>
</gene>